<evidence type="ECO:0000313" key="3">
    <source>
        <dbReference type="Proteomes" id="UP000182121"/>
    </source>
</evidence>
<accession>A0A1I0JUY3</accession>
<evidence type="ECO:0000256" key="1">
    <source>
        <dbReference type="SAM" id="Phobius"/>
    </source>
</evidence>
<dbReference type="EMBL" id="FOIO01000069">
    <property type="protein sequence ID" value="SEU14404.1"/>
    <property type="molecule type" value="Genomic_DNA"/>
</dbReference>
<keyword evidence="1" id="KW-1133">Transmembrane helix</keyword>
<dbReference type="AlphaFoldDB" id="A0A1I0JUY3"/>
<keyword evidence="1" id="KW-0472">Membrane</keyword>
<feature type="transmembrane region" description="Helical" evidence="1">
    <location>
        <begin position="76"/>
        <end position="97"/>
    </location>
</feature>
<evidence type="ECO:0000313" key="2">
    <source>
        <dbReference type="EMBL" id="SEU14404.1"/>
    </source>
</evidence>
<sequence length="152" mass="16546">MLVLTLISILSCKVFYNPIFAVRCGGIILAHVYAIIVYPVIGIAGSRLNIAFHEQVTIRAEAIVLSGNGFPRSNRIFVTLFHISPSIIIVVILYPALNIVAVDPSITEMEPKISVNQYTTGGLNYRTCIECFDDGISLGAVLTFTLVPCNSE</sequence>
<organism evidence="2 3">
    <name type="scientific">Enterocloster clostridioformis</name>
    <dbReference type="NCBI Taxonomy" id="1531"/>
    <lineage>
        <taxon>Bacteria</taxon>
        <taxon>Bacillati</taxon>
        <taxon>Bacillota</taxon>
        <taxon>Clostridia</taxon>
        <taxon>Lachnospirales</taxon>
        <taxon>Lachnospiraceae</taxon>
        <taxon>Enterocloster</taxon>
    </lineage>
</organism>
<comment type="caution">
    <text evidence="2">The sequence shown here is derived from an EMBL/GenBank/DDBJ whole genome shotgun (WGS) entry which is preliminary data.</text>
</comment>
<feature type="transmembrane region" description="Helical" evidence="1">
    <location>
        <begin position="20"/>
        <end position="41"/>
    </location>
</feature>
<keyword evidence="1" id="KW-0812">Transmembrane</keyword>
<protein>
    <submittedName>
        <fullName evidence="2">Uncharacterized protein</fullName>
    </submittedName>
</protein>
<reference evidence="2 3" key="1">
    <citation type="submission" date="2016-10" db="EMBL/GenBank/DDBJ databases">
        <authorList>
            <person name="Varghese N."/>
            <person name="Submissions S."/>
        </authorList>
    </citation>
    <scope>NUCLEOTIDE SEQUENCE [LARGE SCALE GENOMIC DNA]</scope>
    <source>
        <strain evidence="2 3">NLAE-zl-C196</strain>
    </source>
</reference>
<dbReference type="Proteomes" id="UP000182121">
    <property type="component" value="Unassembled WGS sequence"/>
</dbReference>
<gene>
    <name evidence="2" type="ORF">SAMN05216521_106911</name>
</gene>
<proteinExistence type="predicted"/>
<name>A0A1I0JUY3_9FIRM</name>